<feature type="transmembrane region" description="Helical" evidence="1">
    <location>
        <begin position="94"/>
        <end position="112"/>
    </location>
</feature>
<reference evidence="3 4" key="1">
    <citation type="submission" date="2023-02" db="EMBL/GenBank/DDBJ databases">
        <title>Devosia chondri sp. nov., isolated from the phycosphere of marine algae.</title>
        <authorList>
            <person name="Kim J.M."/>
            <person name="Lee J.K."/>
            <person name="Choi B.J."/>
            <person name="Bayburt H."/>
            <person name="Jeon C.O."/>
        </authorList>
    </citation>
    <scope>NUCLEOTIDE SEQUENCE [LARGE SCALE GENOMIC DNA]</scope>
    <source>
        <strain evidence="3 4">G2-5</strain>
    </source>
</reference>
<dbReference type="Pfam" id="PF00892">
    <property type="entry name" value="EamA"/>
    <property type="match status" value="2"/>
</dbReference>
<dbReference type="SUPFAM" id="SSF103481">
    <property type="entry name" value="Multidrug resistance efflux transporter EmrE"/>
    <property type="match status" value="2"/>
</dbReference>
<feature type="transmembrane region" description="Helical" evidence="1">
    <location>
        <begin position="145"/>
        <end position="163"/>
    </location>
</feature>
<feature type="domain" description="EamA" evidence="2">
    <location>
        <begin position="4"/>
        <end position="135"/>
    </location>
</feature>
<dbReference type="PANTHER" id="PTHR22911:SF135">
    <property type="entry name" value="BLR4310 PROTEIN"/>
    <property type="match status" value="1"/>
</dbReference>
<evidence type="ECO:0000313" key="3">
    <source>
        <dbReference type="EMBL" id="WDR05441.1"/>
    </source>
</evidence>
<keyword evidence="1" id="KW-0812">Transmembrane</keyword>
<feature type="transmembrane region" description="Helical" evidence="1">
    <location>
        <begin position="175"/>
        <end position="192"/>
    </location>
</feature>
<feature type="transmembrane region" description="Helical" evidence="1">
    <location>
        <begin position="231"/>
        <end position="252"/>
    </location>
</feature>
<dbReference type="RefSeq" id="WP_282210960.1">
    <property type="nucleotide sequence ID" value="NZ_CP118247.1"/>
</dbReference>
<feature type="transmembrane region" description="Helical" evidence="1">
    <location>
        <begin position="121"/>
        <end position="139"/>
    </location>
</feature>
<keyword evidence="1" id="KW-0472">Membrane</keyword>
<evidence type="ECO:0000259" key="2">
    <source>
        <dbReference type="Pfam" id="PF00892"/>
    </source>
</evidence>
<organism evidence="3 4">
    <name type="scientific">Devosia rhodophyticola</name>
    <dbReference type="NCBI Taxonomy" id="3026423"/>
    <lineage>
        <taxon>Bacteria</taxon>
        <taxon>Pseudomonadati</taxon>
        <taxon>Pseudomonadota</taxon>
        <taxon>Alphaproteobacteria</taxon>
        <taxon>Hyphomicrobiales</taxon>
        <taxon>Devosiaceae</taxon>
        <taxon>Devosia</taxon>
    </lineage>
</organism>
<dbReference type="Gene3D" id="1.10.3730.20">
    <property type="match status" value="1"/>
</dbReference>
<dbReference type="InterPro" id="IPR000620">
    <property type="entry name" value="EamA_dom"/>
</dbReference>
<feature type="transmembrane region" description="Helical" evidence="1">
    <location>
        <begin position="204"/>
        <end position="224"/>
    </location>
</feature>
<keyword evidence="4" id="KW-1185">Reference proteome</keyword>
<proteinExistence type="predicted"/>
<feature type="transmembrane region" description="Helical" evidence="1">
    <location>
        <begin position="69"/>
        <end position="88"/>
    </location>
</feature>
<dbReference type="InterPro" id="IPR037185">
    <property type="entry name" value="EmrE-like"/>
</dbReference>
<keyword evidence="1" id="KW-1133">Transmembrane helix</keyword>
<name>A0ABY7YVW3_9HYPH</name>
<evidence type="ECO:0000256" key="1">
    <source>
        <dbReference type="SAM" id="Phobius"/>
    </source>
</evidence>
<evidence type="ECO:0000313" key="4">
    <source>
        <dbReference type="Proteomes" id="UP001222118"/>
    </source>
</evidence>
<dbReference type="EMBL" id="CP118247">
    <property type="protein sequence ID" value="WDR05441.1"/>
    <property type="molecule type" value="Genomic_DNA"/>
</dbReference>
<accession>A0ABY7YVW3</accession>
<gene>
    <name evidence="3" type="ORF">PSQ90_14315</name>
</gene>
<dbReference type="PANTHER" id="PTHR22911">
    <property type="entry name" value="ACYL-MALONYL CONDENSING ENZYME-RELATED"/>
    <property type="match status" value="1"/>
</dbReference>
<sequence length="294" mass="32067">MPVGVILAFAAYAIFCVGDALIKAIGPGISVFELAFFTTTFAIVPAIISNRGERWRHALRVRHPFLVQLRALSAIFSTACVMYAFTHIPFADVYAIAFAAPILITVLSVFFLKEIMTPTRWAMLALGFCGVLLVIRPGFRTIEFGHIAMMAAALSSAVAAIILRHIAPIEQRISIIAITTLYSLTFNGAMMLHDFTAPTMQQWLMIGMIGLFGGTGQLLIIAATKITPASVVAPIQYSQLIWAILFGAVLYAEYPDRLAIIGLLIVVATGLTNVVNGKTRARWKARVFSYRLGQ</sequence>
<feature type="domain" description="EamA" evidence="2">
    <location>
        <begin position="144"/>
        <end position="268"/>
    </location>
</feature>
<feature type="transmembrane region" description="Helical" evidence="1">
    <location>
        <begin position="258"/>
        <end position="276"/>
    </location>
</feature>
<dbReference type="Proteomes" id="UP001222118">
    <property type="component" value="Chromosome"/>
</dbReference>
<protein>
    <submittedName>
        <fullName evidence="3">DMT family transporter</fullName>
    </submittedName>
</protein>
<feature type="transmembrane region" description="Helical" evidence="1">
    <location>
        <begin position="28"/>
        <end position="48"/>
    </location>
</feature>